<dbReference type="GO" id="GO:0032991">
    <property type="term" value="C:protein-containing complex"/>
    <property type="evidence" value="ECO:0007669"/>
    <property type="project" value="UniProtKB-ARBA"/>
</dbReference>
<dbReference type="SUPFAM" id="SSF50182">
    <property type="entry name" value="Sm-like ribonucleoproteins"/>
    <property type="match status" value="1"/>
</dbReference>
<dbReference type="InterPro" id="IPR001163">
    <property type="entry name" value="Sm_dom_euk/arc"/>
</dbReference>
<evidence type="ECO:0000259" key="1">
    <source>
        <dbReference type="SMART" id="SM00651"/>
    </source>
</evidence>
<dbReference type="Gene3D" id="2.30.30.100">
    <property type="match status" value="1"/>
</dbReference>
<accession>A0A1Y1S6D5</accession>
<dbReference type="SMART" id="SM00651">
    <property type="entry name" value="Sm"/>
    <property type="match status" value="1"/>
</dbReference>
<name>A0A1Y1S6D5_9MICR</name>
<evidence type="ECO:0000313" key="2">
    <source>
        <dbReference type="EMBL" id="ORD93957.1"/>
    </source>
</evidence>
<dbReference type="Proteomes" id="UP000192639">
    <property type="component" value="Unassembled WGS sequence"/>
</dbReference>
<dbReference type="EMBL" id="LWDP01000037">
    <property type="protein sequence ID" value="ORD93957.1"/>
    <property type="molecule type" value="Genomic_DNA"/>
</dbReference>
<organism evidence="2 3">
    <name type="scientific">Enterospora canceri</name>
    <dbReference type="NCBI Taxonomy" id="1081671"/>
    <lineage>
        <taxon>Eukaryota</taxon>
        <taxon>Fungi</taxon>
        <taxon>Fungi incertae sedis</taxon>
        <taxon>Microsporidia</taxon>
        <taxon>Enterocytozoonidae</taxon>
        <taxon>Enterospora</taxon>
    </lineage>
</organism>
<dbReference type="OrthoDB" id="747253at2759"/>
<comment type="caution">
    <text evidence="2">The sequence shown here is derived from an EMBL/GenBank/DDBJ whole genome shotgun (WGS) entry which is preliminary data.</text>
</comment>
<feature type="domain" description="Sm" evidence="1">
    <location>
        <begin position="4"/>
        <end position="69"/>
    </location>
</feature>
<dbReference type="InterPro" id="IPR010920">
    <property type="entry name" value="LSM_dom_sf"/>
</dbReference>
<proteinExistence type="predicted"/>
<gene>
    <name evidence="2" type="primary">LSM4</name>
    <name evidence="2" type="ORF">ECANGB1_1296</name>
</gene>
<keyword evidence="3" id="KW-1185">Reference proteome</keyword>
<dbReference type="Pfam" id="PF01423">
    <property type="entry name" value="LSM"/>
    <property type="match status" value="1"/>
</dbReference>
<dbReference type="VEuPathDB" id="MicrosporidiaDB:ECANGB1_1296"/>
<sequence>MYPSTLIRLNRKNTVYVELKNSTKVTGFMLNCDVAMNMHIKNAEIEDRSGKTKVSEMYLRGQSIKLVKLHTWVMSKQEMFV</sequence>
<reference evidence="2 3" key="1">
    <citation type="journal article" date="2017" name="Environ. Microbiol.">
        <title>Decay of the glycolytic pathway and adaptation to intranuclear parasitism within Enterocytozoonidae microsporidia.</title>
        <authorList>
            <person name="Wiredu Boakye D."/>
            <person name="Jaroenlak P."/>
            <person name="Prachumwat A."/>
            <person name="Williams T.A."/>
            <person name="Bateman K.S."/>
            <person name="Itsathitphaisarn O."/>
            <person name="Sritunyalucksana K."/>
            <person name="Paszkiewicz K.H."/>
            <person name="Moore K.A."/>
            <person name="Stentiford G.D."/>
            <person name="Williams B.A."/>
        </authorList>
    </citation>
    <scope>NUCLEOTIDE SEQUENCE [LARGE SCALE GENOMIC DNA]</scope>
    <source>
        <strain evidence="2 3">GB1</strain>
    </source>
</reference>
<protein>
    <submittedName>
        <fullName evidence="2">LSM4</fullName>
    </submittedName>
</protein>
<dbReference type="AlphaFoldDB" id="A0A1Y1S6D5"/>
<evidence type="ECO:0000313" key="3">
    <source>
        <dbReference type="Proteomes" id="UP000192639"/>
    </source>
</evidence>